<name>A0A183JCQ4_9TREM</name>
<dbReference type="EMBL" id="UZAK01000306">
    <property type="protein sequence ID" value="VDO61682.1"/>
    <property type="molecule type" value="Genomic_DNA"/>
</dbReference>
<keyword evidence="2" id="KW-1185">Reference proteome</keyword>
<evidence type="ECO:0000313" key="1">
    <source>
        <dbReference type="EMBL" id="VDO61682.1"/>
    </source>
</evidence>
<dbReference type="Proteomes" id="UP000279833">
    <property type="component" value="Unassembled WGS sequence"/>
</dbReference>
<organism evidence="3">
    <name type="scientific">Schistosoma curassoni</name>
    <dbReference type="NCBI Taxonomy" id="6186"/>
    <lineage>
        <taxon>Eukaryota</taxon>
        <taxon>Metazoa</taxon>
        <taxon>Spiralia</taxon>
        <taxon>Lophotrochozoa</taxon>
        <taxon>Platyhelminthes</taxon>
        <taxon>Trematoda</taxon>
        <taxon>Digenea</taxon>
        <taxon>Strigeidida</taxon>
        <taxon>Schistosomatoidea</taxon>
        <taxon>Schistosomatidae</taxon>
        <taxon>Schistosoma</taxon>
    </lineage>
</organism>
<proteinExistence type="predicted"/>
<gene>
    <name evidence="1" type="ORF">SCUD_LOCUS462</name>
</gene>
<dbReference type="WBParaSite" id="SCUD_0000046101-mRNA-1">
    <property type="protein sequence ID" value="SCUD_0000046101-mRNA-1"/>
    <property type="gene ID" value="SCUD_0000046101"/>
</dbReference>
<protein>
    <submittedName>
        <fullName evidence="1 3">Uncharacterized protein</fullName>
    </submittedName>
</protein>
<accession>A0A183JCQ4</accession>
<evidence type="ECO:0000313" key="2">
    <source>
        <dbReference type="Proteomes" id="UP000279833"/>
    </source>
</evidence>
<dbReference type="AlphaFoldDB" id="A0A183JCQ4"/>
<reference evidence="3" key="1">
    <citation type="submission" date="2016-06" db="UniProtKB">
        <authorList>
            <consortium name="WormBaseParasite"/>
        </authorList>
    </citation>
    <scope>IDENTIFICATION</scope>
</reference>
<reference evidence="1 2" key="2">
    <citation type="submission" date="2018-11" db="EMBL/GenBank/DDBJ databases">
        <authorList>
            <consortium name="Pathogen Informatics"/>
        </authorList>
    </citation>
    <scope>NUCLEOTIDE SEQUENCE [LARGE SCALE GENOMIC DNA]</scope>
    <source>
        <strain evidence="1">Dakar</strain>
        <strain evidence="2">Dakar, Senegal</strain>
    </source>
</reference>
<sequence>MSRTSLAEAMYAWPYENIWRWRVDSPHSRPYQSIWKQILLTSEIFVRFNI</sequence>
<evidence type="ECO:0000313" key="3">
    <source>
        <dbReference type="WBParaSite" id="SCUD_0000046101-mRNA-1"/>
    </source>
</evidence>